<evidence type="ECO:0000313" key="1">
    <source>
        <dbReference type="EMBL" id="KAH0541177.1"/>
    </source>
</evidence>
<keyword evidence="2" id="KW-1185">Reference proteome</keyword>
<reference evidence="1 2" key="1">
    <citation type="journal article" date="2021" name="J. Hered.">
        <title>A chromosome-level genome assembly of the parasitoid wasp, Cotesia glomerata (Hymenoptera: Braconidae).</title>
        <authorList>
            <person name="Pinto B.J."/>
            <person name="Weis J.J."/>
            <person name="Gamble T."/>
            <person name="Ode P.J."/>
            <person name="Paul R."/>
            <person name="Zaspel J.M."/>
        </authorList>
    </citation>
    <scope>NUCLEOTIDE SEQUENCE [LARGE SCALE GENOMIC DNA]</scope>
    <source>
        <strain evidence="1">CgM1</strain>
    </source>
</reference>
<protein>
    <submittedName>
        <fullName evidence="1">Uncharacterized protein</fullName>
    </submittedName>
</protein>
<accession>A0AAV7I2T8</accession>
<dbReference type="AlphaFoldDB" id="A0AAV7I2T8"/>
<gene>
    <name evidence="1" type="ORF">KQX54_021215</name>
</gene>
<comment type="caution">
    <text evidence="1">The sequence shown here is derived from an EMBL/GenBank/DDBJ whole genome shotgun (WGS) entry which is preliminary data.</text>
</comment>
<organism evidence="1 2">
    <name type="scientific">Cotesia glomerata</name>
    <name type="common">Lepidopteran parasitic wasp</name>
    <name type="synonym">Apanteles glomeratus</name>
    <dbReference type="NCBI Taxonomy" id="32391"/>
    <lineage>
        <taxon>Eukaryota</taxon>
        <taxon>Metazoa</taxon>
        <taxon>Ecdysozoa</taxon>
        <taxon>Arthropoda</taxon>
        <taxon>Hexapoda</taxon>
        <taxon>Insecta</taxon>
        <taxon>Pterygota</taxon>
        <taxon>Neoptera</taxon>
        <taxon>Endopterygota</taxon>
        <taxon>Hymenoptera</taxon>
        <taxon>Apocrita</taxon>
        <taxon>Ichneumonoidea</taxon>
        <taxon>Braconidae</taxon>
        <taxon>Microgastrinae</taxon>
        <taxon>Cotesia</taxon>
    </lineage>
</organism>
<sequence>MLIPLEIAAYRLDPITKSCFCEQTLLSVYVYMWWYSQYGTSYPFLCTILRATQLLYLDSGVGVALSRTLRKNIIEDVMVMVMGEATNRYIHTLDVTYYIGRQERIEGTEAVAAVLYYSYNLPSPRARLFSLIHSAYGSNPVSALYYTYTSPKPSEWGFERAVCNRHTSKKYVKDVCCSPQLNRISLAKKGSWLSSNLSHWLTAQLVLGIRHSSSTDSTFSWIVINSEMCQIEQYLVLHSSKK</sequence>
<proteinExistence type="predicted"/>
<dbReference type="EMBL" id="JAHXZJ010002609">
    <property type="protein sequence ID" value="KAH0541177.1"/>
    <property type="molecule type" value="Genomic_DNA"/>
</dbReference>
<name>A0AAV7I2T8_COTGL</name>
<dbReference type="Proteomes" id="UP000826195">
    <property type="component" value="Unassembled WGS sequence"/>
</dbReference>
<evidence type="ECO:0000313" key="2">
    <source>
        <dbReference type="Proteomes" id="UP000826195"/>
    </source>
</evidence>